<dbReference type="Gene3D" id="2.60.40.10">
    <property type="entry name" value="Immunoglobulins"/>
    <property type="match status" value="1"/>
</dbReference>
<reference evidence="3" key="1">
    <citation type="submission" date="2016-11" db="EMBL/GenBank/DDBJ databases">
        <authorList>
            <person name="Varghese N."/>
            <person name="Submissions S."/>
        </authorList>
    </citation>
    <scope>NUCLEOTIDE SEQUENCE [LARGE SCALE GENOMIC DNA]</scope>
    <source>
        <strain evidence="3">DSM 10349</strain>
    </source>
</reference>
<name>A0A1M6WKT4_9FIRM</name>
<dbReference type="RefSeq" id="WP_207650516.1">
    <property type="nucleotide sequence ID" value="NZ_FRAR01000031.1"/>
</dbReference>
<keyword evidence="3" id="KW-1185">Reference proteome</keyword>
<organism evidence="2 3">
    <name type="scientific">Desulforamulus aeronauticus DSM 10349</name>
    <dbReference type="NCBI Taxonomy" id="1121421"/>
    <lineage>
        <taxon>Bacteria</taxon>
        <taxon>Bacillati</taxon>
        <taxon>Bacillota</taxon>
        <taxon>Clostridia</taxon>
        <taxon>Eubacteriales</taxon>
        <taxon>Peptococcaceae</taxon>
        <taxon>Desulforamulus</taxon>
    </lineage>
</organism>
<accession>A0A1M6WKT4</accession>
<evidence type="ECO:0000313" key="2">
    <source>
        <dbReference type="EMBL" id="SHK94135.1"/>
    </source>
</evidence>
<gene>
    <name evidence="2" type="ORF">SAMN02745123_03672</name>
</gene>
<protein>
    <submittedName>
        <fullName evidence="2">Ig-like domain (Group 3)</fullName>
    </submittedName>
</protein>
<sequence length="377" mass="39120">NVNTGAKTLVNGFNTSAFICQTTSGGIRSTMAQLNCNPKITISLPATNQSFSTAPGRKTITISGTVSDVDNNNVTISAAINGKTKITVISNTSTAKTWSLTWDVSADNIAEGSYSNILVTADDGMGGIATATMGYTLTVDRTTPVISISGVANGQTYQNSVTPIFSATDAGGAGLASVTATLNGMAYTSGTAITSAGGQVLVVTAIDHAGNQSQQSVNFTVNKAPTCLLFSPATNQTLAEGQVIVVTENRFTVRITPDDANTGDALQYKIIQSGITKVDWKNCSRSIAFDCTFTDVLLGNNVCQVMVRDDRGGQVTRTFTVRNKASGSAVAALSQKGVREVLIALGYPGTAFRCLNDLKPSGYTGPLSFSGIINSLS</sequence>
<dbReference type="EMBL" id="FRAR01000031">
    <property type="protein sequence ID" value="SHK94135.1"/>
    <property type="molecule type" value="Genomic_DNA"/>
</dbReference>
<dbReference type="Proteomes" id="UP000183997">
    <property type="component" value="Unassembled WGS sequence"/>
</dbReference>
<feature type="domain" description="Ig-like" evidence="1">
    <location>
        <begin position="97"/>
        <end position="153"/>
    </location>
</feature>
<proteinExistence type="predicted"/>
<dbReference type="InterPro" id="IPR022038">
    <property type="entry name" value="Ig-like_bact"/>
</dbReference>
<dbReference type="InterPro" id="IPR013783">
    <property type="entry name" value="Ig-like_fold"/>
</dbReference>
<feature type="non-terminal residue" evidence="2">
    <location>
        <position position="1"/>
    </location>
</feature>
<dbReference type="AlphaFoldDB" id="A0A1M6WKT4"/>
<evidence type="ECO:0000259" key="1">
    <source>
        <dbReference type="Pfam" id="PF13750"/>
    </source>
</evidence>
<evidence type="ECO:0000313" key="3">
    <source>
        <dbReference type="Proteomes" id="UP000183997"/>
    </source>
</evidence>
<dbReference type="STRING" id="1121421.SAMN02745123_03672"/>
<dbReference type="Pfam" id="PF13750">
    <property type="entry name" value="Big_3_3"/>
    <property type="match status" value="1"/>
</dbReference>